<gene>
    <name evidence="2" type="ORF">A2112_02630</name>
</gene>
<feature type="transmembrane region" description="Helical" evidence="1">
    <location>
        <begin position="229"/>
        <end position="246"/>
    </location>
</feature>
<feature type="transmembrane region" description="Helical" evidence="1">
    <location>
        <begin position="132"/>
        <end position="149"/>
    </location>
</feature>
<accession>A0A1F7WNN0</accession>
<evidence type="ECO:0000256" key="1">
    <source>
        <dbReference type="SAM" id="Phobius"/>
    </source>
</evidence>
<evidence type="ECO:0000313" key="2">
    <source>
        <dbReference type="EMBL" id="OGM03625.1"/>
    </source>
</evidence>
<evidence type="ECO:0000313" key="3">
    <source>
        <dbReference type="Proteomes" id="UP000177091"/>
    </source>
</evidence>
<name>A0A1F7WNN0_9BACT</name>
<sequence>MLARFKGLLFLVAMSLLPTLLIWLPFFARLKSLWGIPLPDSGMATIVANYDGPLFMVVAKTFYNPELIKNLFQFPLPVEYYAAHFPLFPLLIRTFSFALGFPYAMLGITLVSSFLALYFFKRLAEEFVGRENSLFLTLVFALLPARWLIVRSVGSAEPLFIAAIIASVYFFRKGNFWGAGVWGAIAQLTKSPGILLFVAYFISLLAPQVRKLPIAPIRDWPAVLNLKKTFPILLIPLSLLSIFILYQVRLGDFLAYFHSGDNIHLFFPPFSIFNFSAPWVGTFWLEEVILVYLLGLLGLANLIRNKETVLSWVTAIFLVSLFFVAHRDVIRYALPAVPFLLISFSPTLVKKEFRIIMLLLIIPTYLFSLAYISQNVMPISDWAPFL</sequence>
<proteinExistence type="predicted"/>
<feature type="transmembrane region" description="Helical" evidence="1">
    <location>
        <begin position="95"/>
        <end position="120"/>
    </location>
</feature>
<feature type="transmembrane region" description="Helical" evidence="1">
    <location>
        <begin position="356"/>
        <end position="373"/>
    </location>
</feature>
<dbReference type="EMBL" id="MGFK01000033">
    <property type="protein sequence ID" value="OGM03625.1"/>
    <property type="molecule type" value="Genomic_DNA"/>
</dbReference>
<keyword evidence="1" id="KW-1133">Transmembrane helix</keyword>
<evidence type="ECO:0008006" key="4">
    <source>
        <dbReference type="Google" id="ProtNLM"/>
    </source>
</evidence>
<keyword evidence="1" id="KW-0812">Transmembrane</keyword>
<comment type="caution">
    <text evidence="2">The sequence shown here is derived from an EMBL/GenBank/DDBJ whole genome shotgun (WGS) entry which is preliminary data.</text>
</comment>
<feature type="transmembrane region" description="Helical" evidence="1">
    <location>
        <begin position="7"/>
        <end position="28"/>
    </location>
</feature>
<keyword evidence="1" id="KW-0472">Membrane</keyword>
<dbReference type="Proteomes" id="UP000177091">
    <property type="component" value="Unassembled WGS sequence"/>
</dbReference>
<feature type="transmembrane region" description="Helical" evidence="1">
    <location>
        <begin position="283"/>
        <end position="302"/>
    </location>
</feature>
<organism evidence="2 3">
    <name type="scientific">Candidatus Woesebacteria bacterium GWA1_42_12</name>
    <dbReference type="NCBI Taxonomy" id="1802472"/>
    <lineage>
        <taxon>Bacteria</taxon>
        <taxon>Candidatus Woeseibacteriota</taxon>
    </lineage>
</organism>
<feature type="transmembrane region" description="Helical" evidence="1">
    <location>
        <begin position="332"/>
        <end position="349"/>
    </location>
</feature>
<feature type="transmembrane region" description="Helical" evidence="1">
    <location>
        <begin position="309"/>
        <end position="326"/>
    </location>
</feature>
<protein>
    <recommendedName>
        <fullName evidence="4">Glycosyltransferase RgtA/B/C/D-like domain-containing protein</fullName>
    </recommendedName>
</protein>
<reference evidence="2 3" key="1">
    <citation type="journal article" date="2016" name="Nat. Commun.">
        <title>Thousands of microbial genomes shed light on interconnected biogeochemical processes in an aquifer system.</title>
        <authorList>
            <person name="Anantharaman K."/>
            <person name="Brown C.T."/>
            <person name="Hug L.A."/>
            <person name="Sharon I."/>
            <person name="Castelle C.J."/>
            <person name="Probst A.J."/>
            <person name="Thomas B.C."/>
            <person name="Singh A."/>
            <person name="Wilkins M.J."/>
            <person name="Karaoz U."/>
            <person name="Brodie E.L."/>
            <person name="Williams K.H."/>
            <person name="Hubbard S.S."/>
            <person name="Banfield J.F."/>
        </authorList>
    </citation>
    <scope>NUCLEOTIDE SEQUENCE [LARGE SCALE GENOMIC DNA]</scope>
</reference>
<dbReference type="AlphaFoldDB" id="A0A1F7WNN0"/>